<feature type="compositionally biased region" description="Low complexity" evidence="1">
    <location>
        <begin position="232"/>
        <end position="244"/>
    </location>
</feature>
<dbReference type="EMBL" id="ML996577">
    <property type="protein sequence ID" value="KAF2755521.1"/>
    <property type="molecule type" value="Genomic_DNA"/>
</dbReference>
<protein>
    <recommendedName>
        <fullName evidence="2">SWIRM domain-containing protein</fullName>
    </recommendedName>
</protein>
<dbReference type="SUPFAM" id="SSF46689">
    <property type="entry name" value="Homeodomain-like"/>
    <property type="match status" value="1"/>
</dbReference>
<reference evidence="3" key="1">
    <citation type="journal article" date="2020" name="Stud. Mycol.">
        <title>101 Dothideomycetes genomes: a test case for predicting lifestyles and emergence of pathogens.</title>
        <authorList>
            <person name="Haridas S."/>
            <person name="Albert R."/>
            <person name="Binder M."/>
            <person name="Bloem J."/>
            <person name="Labutti K."/>
            <person name="Salamov A."/>
            <person name="Andreopoulos B."/>
            <person name="Baker S."/>
            <person name="Barry K."/>
            <person name="Bills G."/>
            <person name="Bluhm B."/>
            <person name="Cannon C."/>
            <person name="Castanera R."/>
            <person name="Culley D."/>
            <person name="Daum C."/>
            <person name="Ezra D."/>
            <person name="Gonzalez J."/>
            <person name="Henrissat B."/>
            <person name="Kuo A."/>
            <person name="Liang C."/>
            <person name="Lipzen A."/>
            <person name="Lutzoni F."/>
            <person name="Magnuson J."/>
            <person name="Mondo S."/>
            <person name="Nolan M."/>
            <person name="Ohm R."/>
            <person name="Pangilinan J."/>
            <person name="Park H.-J."/>
            <person name="Ramirez L."/>
            <person name="Alfaro M."/>
            <person name="Sun H."/>
            <person name="Tritt A."/>
            <person name="Yoshinaga Y."/>
            <person name="Zwiers L.-H."/>
            <person name="Turgeon B."/>
            <person name="Goodwin S."/>
            <person name="Spatafora J."/>
            <person name="Crous P."/>
            <person name="Grigoriev I."/>
        </authorList>
    </citation>
    <scope>NUCLEOTIDE SEQUENCE</scope>
    <source>
        <strain evidence="3">CBS 121739</strain>
    </source>
</reference>
<dbReference type="GO" id="GO:0010468">
    <property type="term" value="P:regulation of gene expression"/>
    <property type="evidence" value="ECO:0007669"/>
    <property type="project" value="UniProtKB-ARBA"/>
</dbReference>
<feature type="region of interest" description="Disordered" evidence="1">
    <location>
        <begin position="1"/>
        <end position="20"/>
    </location>
</feature>
<sequence length="376" mass="42846">MNPSPTPRTPKSTAMSVNMLLSPPEMIKVDSFQEPVRKSSSKNPFASRTSTTTYVSPPISPYEVSKKDITVELQRDSQSQRDPLLFDNDVYVDNSASRLPLFDSSDSESARVESQISQHIANTTHVPESARPTRDEYKVLAEATAMFFKQVVTRNFLADQQGWRAQEREINKRYTYHSLTKRPALKTLLPATSSAPKSKKIAVAMPRRARVTKPATKPQPVLKERKAPAGVTKPTPAPRKTTTKINDNRFDAFPDFAPRPDRRFYDDPLIMTKTADARDKFKAPINQPDLDDPDRHLLPPAEQHLAAYHRLTCAQYLTQKRRIFIAKVEWLKKGQDFKKTHAQGACKIDVNKASRLWDDFDKAGWFAKENFTQYLR</sequence>
<evidence type="ECO:0000313" key="4">
    <source>
        <dbReference type="Proteomes" id="UP000799437"/>
    </source>
</evidence>
<feature type="region of interest" description="Disordered" evidence="1">
    <location>
        <begin position="30"/>
        <end position="59"/>
    </location>
</feature>
<dbReference type="Gene3D" id="1.10.10.10">
    <property type="entry name" value="Winged helix-like DNA-binding domain superfamily/Winged helix DNA-binding domain"/>
    <property type="match status" value="1"/>
</dbReference>
<dbReference type="GeneID" id="54488397"/>
<evidence type="ECO:0000313" key="3">
    <source>
        <dbReference type="EMBL" id="KAF2755521.1"/>
    </source>
</evidence>
<dbReference type="InterPro" id="IPR036388">
    <property type="entry name" value="WH-like_DNA-bd_sf"/>
</dbReference>
<dbReference type="RefSeq" id="XP_033597972.1">
    <property type="nucleotide sequence ID" value="XM_033747343.1"/>
</dbReference>
<evidence type="ECO:0000259" key="2">
    <source>
        <dbReference type="Pfam" id="PF04433"/>
    </source>
</evidence>
<name>A0A6A6W3A6_9PEZI</name>
<feature type="domain" description="SWIRM" evidence="2">
    <location>
        <begin position="295"/>
        <end position="366"/>
    </location>
</feature>
<dbReference type="InterPro" id="IPR009057">
    <property type="entry name" value="Homeodomain-like_sf"/>
</dbReference>
<evidence type="ECO:0000256" key="1">
    <source>
        <dbReference type="SAM" id="MobiDB-lite"/>
    </source>
</evidence>
<dbReference type="FunFam" id="1.10.10.10:FF:000087">
    <property type="entry name" value="Transcriptional adapter 2"/>
    <property type="match status" value="1"/>
</dbReference>
<dbReference type="Pfam" id="PF04433">
    <property type="entry name" value="SWIRM"/>
    <property type="match status" value="1"/>
</dbReference>
<feature type="compositionally biased region" description="Polar residues" evidence="1">
    <location>
        <begin position="41"/>
        <end position="55"/>
    </location>
</feature>
<proteinExistence type="predicted"/>
<feature type="region of interest" description="Disordered" evidence="1">
    <location>
        <begin position="197"/>
        <end position="252"/>
    </location>
</feature>
<keyword evidence="4" id="KW-1185">Reference proteome</keyword>
<dbReference type="InterPro" id="IPR007526">
    <property type="entry name" value="SWIRM"/>
</dbReference>
<dbReference type="AlphaFoldDB" id="A0A6A6W3A6"/>
<dbReference type="OrthoDB" id="5598695at2759"/>
<organism evidence="3 4">
    <name type="scientific">Pseudovirgaria hyperparasitica</name>
    <dbReference type="NCBI Taxonomy" id="470096"/>
    <lineage>
        <taxon>Eukaryota</taxon>
        <taxon>Fungi</taxon>
        <taxon>Dikarya</taxon>
        <taxon>Ascomycota</taxon>
        <taxon>Pezizomycotina</taxon>
        <taxon>Dothideomycetes</taxon>
        <taxon>Dothideomycetes incertae sedis</taxon>
        <taxon>Acrospermales</taxon>
        <taxon>Acrospermaceae</taxon>
        <taxon>Pseudovirgaria</taxon>
    </lineage>
</organism>
<accession>A0A6A6W3A6</accession>
<dbReference type="Proteomes" id="UP000799437">
    <property type="component" value="Unassembled WGS sequence"/>
</dbReference>
<gene>
    <name evidence="3" type="ORF">EJ05DRAFT_502978</name>
</gene>